<sequence>MTTAPMRRAALLALLALAAASGPFAGAAPRPARAATVGTETGLPIPRYVTLRAREVNVRAGPGVRYPIDWVYQRPNLPVEVIAEFDTWRKIRDPDGTEGWVHQSMLSGRRTVVVIGGEHLLRRTPDTAAPAVARLEAGVIGWLDGCRKDWCEIEVAGLDGWIHRSHVWGVRADEAGK</sequence>
<evidence type="ECO:0000313" key="3">
    <source>
        <dbReference type="Proteomes" id="UP000630353"/>
    </source>
</evidence>
<reference evidence="2" key="1">
    <citation type="journal article" date="2014" name="Int. J. Syst. Evol. Microbiol.">
        <title>Complete genome sequence of Corynebacterium casei LMG S-19264T (=DSM 44701T), isolated from a smear-ripened cheese.</title>
        <authorList>
            <consortium name="US DOE Joint Genome Institute (JGI-PGF)"/>
            <person name="Walter F."/>
            <person name="Albersmeier A."/>
            <person name="Kalinowski J."/>
            <person name="Ruckert C."/>
        </authorList>
    </citation>
    <scope>NUCLEOTIDE SEQUENCE</scope>
    <source>
        <strain evidence="2">KCTC 42651</strain>
    </source>
</reference>
<evidence type="ECO:0000313" key="2">
    <source>
        <dbReference type="EMBL" id="GHD40081.1"/>
    </source>
</evidence>
<evidence type="ECO:0008006" key="4">
    <source>
        <dbReference type="Google" id="ProtNLM"/>
    </source>
</evidence>
<dbReference type="PROSITE" id="PS51318">
    <property type="entry name" value="TAT"/>
    <property type="match status" value="1"/>
</dbReference>
<feature type="chain" id="PRO_5037617476" description="SH3-like domain-containing protein" evidence="1">
    <location>
        <begin position="28"/>
        <end position="177"/>
    </location>
</feature>
<comment type="caution">
    <text evidence="2">The sequence shown here is derived from an EMBL/GenBank/DDBJ whole genome shotgun (WGS) entry which is preliminary data.</text>
</comment>
<evidence type="ECO:0000256" key="1">
    <source>
        <dbReference type="SAM" id="SignalP"/>
    </source>
</evidence>
<organism evidence="2 3">
    <name type="scientific">Thalassobaculum fulvum</name>
    <dbReference type="NCBI Taxonomy" id="1633335"/>
    <lineage>
        <taxon>Bacteria</taxon>
        <taxon>Pseudomonadati</taxon>
        <taxon>Pseudomonadota</taxon>
        <taxon>Alphaproteobacteria</taxon>
        <taxon>Rhodospirillales</taxon>
        <taxon>Thalassobaculaceae</taxon>
        <taxon>Thalassobaculum</taxon>
    </lineage>
</organism>
<feature type="signal peptide" evidence="1">
    <location>
        <begin position="1"/>
        <end position="27"/>
    </location>
</feature>
<proteinExistence type="predicted"/>
<dbReference type="Pfam" id="PF06347">
    <property type="entry name" value="SH3_4"/>
    <property type="match status" value="2"/>
</dbReference>
<protein>
    <recommendedName>
        <fullName evidence="4">SH3-like domain-containing protein</fullName>
    </recommendedName>
</protein>
<accession>A0A918XNP2</accession>
<gene>
    <name evidence="2" type="ORF">GCM10017083_02980</name>
</gene>
<keyword evidence="3" id="KW-1185">Reference proteome</keyword>
<name>A0A918XNP2_9PROT</name>
<dbReference type="Proteomes" id="UP000630353">
    <property type="component" value="Unassembled WGS sequence"/>
</dbReference>
<dbReference type="AlphaFoldDB" id="A0A918XNP2"/>
<dbReference type="RefSeq" id="WP_229836210.1">
    <property type="nucleotide sequence ID" value="NZ_BMZS01000001.1"/>
</dbReference>
<reference evidence="2" key="2">
    <citation type="submission" date="2020-09" db="EMBL/GenBank/DDBJ databases">
        <authorList>
            <person name="Sun Q."/>
            <person name="Kim S."/>
        </authorList>
    </citation>
    <scope>NUCLEOTIDE SEQUENCE</scope>
    <source>
        <strain evidence="2">KCTC 42651</strain>
    </source>
</reference>
<dbReference type="EMBL" id="BMZS01000001">
    <property type="protein sequence ID" value="GHD40081.1"/>
    <property type="molecule type" value="Genomic_DNA"/>
</dbReference>
<dbReference type="InterPro" id="IPR006311">
    <property type="entry name" value="TAT_signal"/>
</dbReference>
<dbReference type="Gene3D" id="2.30.30.40">
    <property type="entry name" value="SH3 Domains"/>
    <property type="match status" value="1"/>
</dbReference>
<dbReference type="InterPro" id="IPR010466">
    <property type="entry name" value="DUF1058"/>
</dbReference>
<keyword evidence="1" id="KW-0732">Signal</keyword>